<dbReference type="Proteomes" id="UP001596003">
    <property type="component" value="Unassembled WGS sequence"/>
</dbReference>
<dbReference type="InterPro" id="IPR001763">
    <property type="entry name" value="Rhodanese-like_dom"/>
</dbReference>
<keyword evidence="4" id="KW-1185">Reference proteome</keyword>
<dbReference type="Gene3D" id="3.40.250.10">
    <property type="entry name" value="Rhodanese-like domain"/>
    <property type="match status" value="3"/>
</dbReference>
<dbReference type="SMART" id="SM00450">
    <property type="entry name" value="RHOD"/>
    <property type="match status" value="3"/>
</dbReference>
<name>A0ABV8ZMB6_9FLAO</name>
<feature type="signal peptide" evidence="1">
    <location>
        <begin position="1"/>
        <end position="19"/>
    </location>
</feature>
<dbReference type="Pfam" id="PF00581">
    <property type="entry name" value="Rhodanese"/>
    <property type="match status" value="3"/>
</dbReference>
<reference evidence="4" key="1">
    <citation type="journal article" date="2019" name="Int. J. Syst. Evol. Microbiol.">
        <title>The Global Catalogue of Microorganisms (GCM) 10K type strain sequencing project: providing services to taxonomists for standard genome sequencing and annotation.</title>
        <authorList>
            <consortium name="The Broad Institute Genomics Platform"/>
            <consortium name="The Broad Institute Genome Sequencing Center for Infectious Disease"/>
            <person name="Wu L."/>
            <person name="Ma J."/>
        </authorList>
    </citation>
    <scope>NUCLEOTIDE SEQUENCE [LARGE SCALE GENOMIC DNA]</scope>
    <source>
        <strain evidence="4">NBRC 103627</strain>
    </source>
</reference>
<organism evidence="3 4">
    <name type="scientific">Flavobacterium chungangensis</name>
    <dbReference type="NCBI Taxonomy" id="2708132"/>
    <lineage>
        <taxon>Bacteria</taxon>
        <taxon>Pseudomonadati</taxon>
        <taxon>Bacteroidota</taxon>
        <taxon>Flavobacteriia</taxon>
        <taxon>Flavobacteriales</taxon>
        <taxon>Flavobacteriaceae</taxon>
        <taxon>Flavobacterium</taxon>
    </lineage>
</organism>
<feature type="chain" id="PRO_5047500205" evidence="1">
    <location>
        <begin position="20"/>
        <end position="390"/>
    </location>
</feature>
<dbReference type="PANTHER" id="PTHR43031:SF1">
    <property type="entry name" value="PYRIDINE NUCLEOTIDE-DISULPHIDE OXIDOREDUCTASE"/>
    <property type="match status" value="1"/>
</dbReference>
<dbReference type="PANTHER" id="PTHR43031">
    <property type="entry name" value="FAD-DEPENDENT OXIDOREDUCTASE"/>
    <property type="match status" value="1"/>
</dbReference>
<keyword evidence="1" id="KW-0732">Signal</keyword>
<dbReference type="RefSeq" id="WP_379800131.1">
    <property type="nucleotide sequence ID" value="NZ_JBHSFY010000012.1"/>
</dbReference>
<dbReference type="InterPro" id="IPR036873">
    <property type="entry name" value="Rhodanese-like_dom_sf"/>
</dbReference>
<dbReference type="InterPro" id="IPR050229">
    <property type="entry name" value="GlpE_sulfurtransferase"/>
</dbReference>
<evidence type="ECO:0000256" key="1">
    <source>
        <dbReference type="SAM" id="SignalP"/>
    </source>
</evidence>
<gene>
    <name evidence="3" type="ORF">ACFO3N_18280</name>
</gene>
<comment type="caution">
    <text evidence="3">The sequence shown here is derived from an EMBL/GenBank/DDBJ whole genome shotgun (WGS) entry which is preliminary data.</text>
</comment>
<accession>A0ABV8ZMB6</accession>
<evidence type="ECO:0000259" key="2">
    <source>
        <dbReference type="PROSITE" id="PS50206"/>
    </source>
</evidence>
<dbReference type="EMBL" id="JBHSFY010000012">
    <property type="protein sequence ID" value="MFC4479030.1"/>
    <property type="molecule type" value="Genomic_DNA"/>
</dbReference>
<evidence type="ECO:0000313" key="4">
    <source>
        <dbReference type="Proteomes" id="UP001596003"/>
    </source>
</evidence>
<dbReference type="SUPFAM" id="SSF52821">
    <property type="entry name" value="Rhodanese/Cell cycle control phosphatase"/>
    <property type="match status" value="3"/>
</dbReference>
<feature type="domain" description="Rhodanese" evidence="2">
    <location>
        <begin position="167"/>
        <end position="264"/>
    </location>
</feature>
<feature type="domain" description="Rhodanese" evidence="2">
    <location>
        <begin position="284"/>
        <end position="382"/>
    </location>
</feature>
<evidence type="ECO:0000313" key="3">
    <source>
        <dbReference type="EMBL" id="MFC4479030.1"/>
    </source>
</evidence>
<sequence length="390" mass="45252">MSKYLLTTILSLLNFCFYAQDFKSDNVRYQTISWNDFFKKLDQNPKLFYYDIRSEAERNDSIKAAPYNQGKIKGAIETDFADFAKHYPEYLKHKNDTIYLYCSHSKRSRYLAKQLRDSSFLHVVNINGGLSYFNTLSESEMPYKNKYYTNSLKYKLTSPSDFTKALKDKNCQIVDVRPDSLYYGKANIERANSFGIIKSALHLPYNKIKDHLKLLDKNKTILVIDNEGTLSPIAANYLIENGYKTSVLLFGIENLTRTIPANDRPFLKTKYQMILPEELANLSKKKNTIIIDIRTEPEYNSTSKDGWKNVGKLKNAVSIPLQTLSKEKMTAYNGKNIVLYDMMMKEDVYEFAKRLKEFGIKDFQILVGGINQLKEGIYDYQKIELKSLLD</sequence>
<proteinExistence type="predicted"/>
<protein>
    <submittedName>
        <fullName evidence="3">Rhodanese-like domain-containing protein</fullName>
    </submittedName>
</protein>
<feature type="domain" description="Rhodanese" evidence="2">
    <location>
        <begin position="43"/>
        <end position="135"/>
    </location>
</feature>
<dbReference type="PROSITE" id="PS50206">
    <property type="entry name" value="RHODANESE_3"/>
    <property type="match status" value="3"/>
</dbReference>
<dbReference type="CDD" id="cd00158">
    <property type="entry name" value="RHOD"/>
    <property type="match status" value="3"/>
</dbReference>